<dbReference type="InterPro" id="IPR008615">
    <property type="entry name" value="FNIP"/>
</dbReference>
<reference evidence="1" key="1">
    <citation type="journal article" date="2020" name="Nature">
        <title>Giant virus diversity and host interactions through global metagenomics.</title>
        <authorList>
            <person name="Schulz F."/>
            <person name="Roux S."/>
            <person name="Paez-Espino D."/>
            <person name="Jungbluth S."/>
            <person name="Walsh D.A."/>
            <person name="Denef V.J."/>
            <person name="McMahon K.D."/>
            <person name="Konstantinidis K.T."/>
            <person name="Eloe-Fadrosh E.A."/>
            <person name="Kyrpides N.C."/>
            <person name="Woyke T."/>
        </authorList>
    </citation>
    <scope>NUCLEOTIDE SEQUENCE</scope>
    <source>
        <strain evidence="1">GVMAG-M-3300020192-26</strain>
    </source>
</reference>
<proteinExistence type="predicted"/>
<dbReference type="Pfam" id="PF05725">
    <property type="entry name" value="FNIP"/>
    <property type="match status" value="1"/>
</dbReference>
<dbReference type="PANTHER" id="PTHR32134">
    <property type="entry name" value="FNIP REPEAT-CONTAINING PROTEIN"/>
    <property type="match status" value="1"/>
</dbReference>
<dbReference type="EMBL" id="MN739353">
    <property type="protein sequence ID" value="QHT00246.1"/>
    <property type="molecule type" value="Genomic_DNA"/>
</dbReference>
<name>A0A6C0C692_9ZZZZ</name>
<dbReference type="InterPro" id="IPR051251">
    <property type="entry name" value="STK_FNIP-Repeat"/>
</dbReference>
<dbReference type="PANTHER" id="PTHR32134:SF92">
    <property type="entry name" value="FNIP REPEAT-CONTAINING PROTEIN"/>
    <property type="match status" value="1"/>
</dbReference>
<dbReference type="AlphaFoldDB" id="A0A6C0C692"/>
<accession>A0A6C0C692</accession>
<protein>
    <submittedName>
        <fullName evidence="1">Uncharacterized protein</fullName>
    </submittedName>
</protein>
<sequence length="218" mass="25300">MDLTKDVYLQIGEYLDNKGKIQLSMTSKEMNKLKFIFLYEDRVDVDRIVNLSYYDNFENIASSYISISRNFIMLLRKGRLPKNVKYHHYTSDVTHFFLEFDPNNTLIKCEPHSDVYFVEGVPFFVTHLTFVDLNQPIYDIPSTVTHLDFGDRFNRSIIGSIPSSVTHLRLGNNFNGNLCKKSIPTSVKYLVLGEKYRILIPTCIVFQLDSLTYGKPTL</sequence>
<evidence type="ECO:0000313" key="1">
    <source>
        <dbReference type="EMBL" id="QHT00246.1"/>
    </source>
</evidence>
<organism evidence="1">
    <name type="scientific">viral metagenome</name>
    <dbReference type="NCBI Taxonomy" id="1070528"/>
    <lineage>
        <taxon>unclassified sequences</taxon>
        <taxon>metagenomes</taxon>
        <taxon>organismal metagenomes</taxon>
    </lineage>
</organism>